<dbReference type="InterPro" id="IPR011822">
    <property type="entry name" value="MetH"/>
</dbReference>
<feature type="domain" description="Hcy-binding" evidence="23">
    <location>
        <begin position="1"/>
        <end position="305"/>
    </location>
</feature>
<evidence type="ECO:0000256" key="18">
    <source>
        <dbReference type="ARBA" id="ARBA00025552"/>
    </source>
</evidence>
<evidence type="ECO:0000256" key="7">
    <source>
        <dbReference type="ARBA" id="ARBA00013998"/>
    </source>
</evidence>
<organism evidence="28 29">
    <name type="scientific">Psychrilyobacter piezotolerans</name>
    <dbReference type="NCBI Taxonomy" id="2293438"/>
    <lineage>
        <taxon>Bacteria</taxon>
        <taxon>Fusobacteriati</taxon>
        <taxon>Fusobacteriota</taxon>
        <taxon>Fusobacteriia</taxon>
        <taxon>Fusobacteriales</taxon>
        <taxon>Fusobacteriaceae</taxon>
        <taxon>Psychrilyobacter</taxon>
    </lineage>
</organism>
<dbReference type="Proteomes" id="UP000263486">
    <property type="component" value="Unassembled WGS sequence"/>
</dbReference>
<dbReference type="Pfam" id="PF02574">
    <property type="entry name" value="S-methyl_trans"/>
    <property type="match status" value="1"/>
</dbReference>
<evidence type="ECO:0000256" key="4">
    <source>
        <dbReference type="ARBA" id="ARBA00005178"/>
    </source>
</evidence>
<dbReference type="InterPro" id="IPR036724">
    <property type="entry name" value="Cobalamin-bd_sf"/>
</dbReference>
<keyword evidence="10 21" id="KW-0846">Cobalamin</keyword>
<dbReference type="Gene3D" id="1.10.288.10">
    <property type="entry name" value="Cobalamin-dependent Methionine Synthase, domain 2"/>
    <property type="match status" value="1"/>
</dbReference>
<keyword evidence="9 21" id="KW-0028">Amino-acid biosynthesis</keyword>
<dbReference type="SUPFAM" id="SSF82282">
    <property type="entry name" value="Homocysteine S-methyltransferase"/>
    <property type="match status" value="1"/>
</dbReference>
<evidence type="ECO:0000256" key="8">
    <source>
        <dbReference type="ARBA" id="ARBA00022603"/>
    </source>
</evidence>
<evidence type="ECO:0000256" key="16">
    <source>
        <dbReference type="ARBA" id="ARBA00023167"/>
    </source>
</evidence>
<evidence type="ECO:0000259" key="23">
    <source>
        <dbReference type="PROSITE" id="PS50970"/>
    </source>
</evidence>
<dbReference type="Gene3D" id="3.40.50.280">
    <property type="entry name" value="Cobalamin-binding domain"/>
    <property type="match status" value="1"/>
</dbReference>
<evidence type="ECO:0000256" key="3">
    <source>
        <dbReference type="ARBA" id="ARBA00001956"/>
    </source>
</evidence>
<feature type="binding site" evidence="22">
    <location>
        <position position="291"/>
    </location>
    <ligand>
        <name>Zn(2+)</name>
        <dbReference type="ChEBI" id="CHEBI:29105"/>
    </ligand>
</feature>
<keyword evidence="8 21" id="KW-0489">Methyltransferase</keyword>
<dbReference type="InterPro" id="IPR050554">
    <property type="entry name" value="Met_Synthase/Corrinoid"/>
</dbReference>
<evidence type="ECO:0000256" key="6">
    <source>
        <dbReference type="ARBA" id="ARBA00012032"/>
    </source>
</evidence>
<comment type="caution">
    <text evidence="28">The sequence shown here is derived from an EMBL/GenBank/DDBJ whole genome shotgun (WGS) entry which is preliminary data.</text>
</comment>
<evidence type="ECO:0000256" key="19">
    <source>
        <dbReference type="ARBA" id="ARBA00031040"/>
    </source>
</evidence>
<dbReference type="SUPFAM" id="SSF51717">
    <property type="entry name" value="Dihydropteroate synthetase-like"/>
    <property type="match status" value="1"/>
</dbReference>
<dbReference type="InterPro" id="IPR003759">
    <property type="entry name" value="Cbl-bd_cap"/>
</dbReference>
<dbReference type="Pfam" id="PF02965">
    <property type="entry name" value="Met_synt_B12"/>
    <property type="match status" value="1"/>
</dbReference>
<keyword evidence="17 21" id="KW-0170">Cobalt</keyword>
<evidence type="ECO:0000256" key="21">
    <source>
        <dbReference type="PIRNR" id="PIRNR000381"/>
    </source>
</evidence>
<dbReference type="InterPro" id="IPR006158">
    <property type="entry name" value="Cobalamin-bd"/>
</dbReference>
<keyword evidence="11 21" id="KW-0808">Transferase</keyword>
<comment type="cofactor">
    <cofactor evidence="3 21">
        <name>methylcob(III)alamin</name>
        <dbReference type="ChEBI" id="CHEBI:28115"/>
    </cofactor>
</comment>
<dbReference type="InterPro" id="IPR037010">
    <property type="entry name" value="VitB12-dep_Met_synth_activ_sf"/>
</dbReference>
<dbReference type="PROSITE" id="PS51332">
    <property type="entry name" value="B12_BINDING"/>
    <property type="match status" value="1"/>
</dbReference>
<comment type="function">
    <text evidence="18 21">Catalyzes the transfer of a methyl group from methyl-cobalamin to homocysteine, yielding enzyme-bound cob(I)alamin and methionine. Subsequently, remethylates the cofactor using methyltetrahydrofolate.</text>
</comment>
<dbReference type="GO" id="GO:0032259">
    <property type="term" value="P:methylation"/>
    <property type="evidence" value="ECO:0007669"/>
    <property type="project" value="UniProtKB-KW"/>
</dbReference>
<dbReference type="InterPro" id="IPR036589">
    <property type="entry name" value="HCY_dom_sf"/>
</dbReference>
<name>A0ABX9KKH9_9FUSO</name>
<dbReference type="PROSITE" id="PS51337">
    <property type="entry name" value="B12_BINDING_NTER"/>
    <property type="match status" value="1"/>
</dbReference>
<feature type="domain" description="B12-binding" evidence="26">
    <location>
        <begin position="710"/>
        <end position="845"/>
    </location>
</feature>
<dbReference type="GO" id="GO:0008705">
    <property type="term" value="F:methionine synthase activity"/>
    <property type="evidence" value="ECO:0007669"/>
    <property type="project" value="UniProtKB-EC"/>
</dbReference>
<dbReference type="InterPro" id="IPR000489">
    <property type="entry name" value="Pterin-binding_dom"/>
</dbReference>
<evidence type="ECO:0000259" key="26">
    <source>
        <dbReference type="PROSITE" id="PS51332"/>
    </source>
</evidence>
<feature type="domain" description="Pterin-binding" evidence="24">
    <location>
        <begin position="333"/>
        <end position="595"/>
    </location>
</feature>
<dbReference type="PROSITE" id="PS50972">
    <property type="entry name" value="PTERIN_BINDING"/>
    <property type="match status" value="1"/>
</dbReference>
<evidence type="ECO:0000313" key="28">
    <source>
        <dbReference type="EMBL" id="REI42780.1"/>
    </source>
</evidence>
<dbReference type="SUPFAM" id="SSF47644">
    <property type="entry name" value="Methionine synthase domain"/>
    <property type="match status" value="1"/>
</dbReference>
<dbReference type="Gene3D" id="1.10.1240.10">
    <property type="entry name" value="Methionine synthase domain"/>
    <property type="match status" value="1"/>
</dbReference>
<dbReference type="EC" id="2.1.1.13" evidence="6 20"/>
<dbReference type="InterPro" id="IPR011005">
    <property type="entry name" value="Dihydropteroate_synth-like_sf"/>
</dbReference>
<sequence length="1127" mass="125904">MKDLLKEKIMVLDGAMGTSIQNYNLTEEDFRGERFKNFPSKLKGANELLNLTRPDIVKEIYNSYIEAGADIIETNTFNGNTISMGDYSLGDLAYEVSLEGTKLAKSAALETGKKVWIAGSVGPSNKSIGLDSSEINFDELKEAYKKQIRGILHGGGDLLLIETIFDGLNAKAAVVGAEEIFCEEGKTLPIMISATVDRFGRLLSGQTMESLVISLDRDSILSFGLNCSFGAAELLPLIHRLGKFTHKPISIYPNAGLPNEVGEYTETPQETAEILNDLIRHSGINIIGGCCGTTPKHIELIAEAVKDQTPRILRERSLEFNISGNEVLDEEGFLIVGERNNVAGSRKFARLIKEKKYDEALEISRTQVKAGAHILDLNLDDGLIDSKTEMKKYIKLLLSSADTANIPIMIDSSDFEIIEEGLKNLPSKGIVNSLSLKDGEEEFIRKAEIVKKYGAALVVMAFDEHGQADTFTKKIAISKRSYDLLLGIGFSPADIIFDTNILTIGTGEKTDRDYAKDYINSIKWIKENLPHAKTSGGLSNVSFAFRGNNPLRHAIHQVFLRLARENGLDMVIMNPAEKTIEIKKSLEDKICSLIMNTEDVLDSLLDEQIEKIISPKTAEKESDPRVQITDNLINGNKLNLTTLIDLLLKEYSPISIIQDILMEGMERVGEHFNSGKLFLPQIVKSAVIMKEAVTYLTPLIKNEKINMEHRGTIVMATVDGDVHDIGKNIVKTVLECNGYKIIDLGVMVSMDKIITAIKNEEVHGLALSGLITPSLHEMARVAKEMANEGINIPLFIGGAATSSLHTAIKIEPNYRGRVFHLTDASNTVIVLDKILGGDLEYKEAVLNSHEKLRKAYKKTEEDRSYLSLEEGFKKREKITNKVIKPSKTGVFDIKITVADIEKYIHWDIFLHDWKVKDTFKEEDILREAEKYLEILKDKKLKISARYGIFNVEKRPMDILKINGLELPMVRTQQWESSLSLADFVENEDYIGTFAVSIDTVSGKTEYEDIMYKLLGNRLTEAAAYYLETKASEVIQVKIRPAVGYPILPDHSMKKEIFDLMNIWELGVTLSSTYTMTPVHTVCGLLFFSENAKYFDLGKIDENQIESLAEFRKVDFNKMKENLGISIC</sequence>
<dbReference type="PANTHER" id="PTHR45833">
    <property type="entry name" value="METHIONINE SYNTHASE"/>
    <property type="match status" value="1"/>
</dbReference>
<comment type="pathway">
    <text evidence="4 21">Amino-acid biosynthesis; L-methionine biosynthesis via de novo pathway; L-methionine from L-homocysteine (MetH route): step 1/1.</text>
</comment>
<dbReference type="EMBL" id="QUAJ01000003">
    <property type="protein sequence ID" value="REI42780.1"/>
    <property type="molecule type" value="Genomic_DNA"/>
</dbReference>
<keyword evidence="14" id="KW-0677">Repeat</keyword>
<evidence type="ECO:0000256" key="5">
    <source>
        <dbReference type="ARBA" id="ARBA00010398"/>
    </source>
</evidence>
<comment type="similarity">
    <text evidence="5">Belongs to the vitamin-B12 dependent methionine synthase family.</text>
</comment>
<feature type="binding site" evidence="22">
    <location>
        <position position="227"/>
    </location>
    <ligand>
        <name>Zn(2+)</name>
        <dbReference type="ChEBI" id="CHEBI:29105"/>
    </ligand>
</feature>
<dbReference type="Pfam" id="PF02607">
    <property type="entry name" value="B12-binding_2"/>
    <property type="match status" value="1"/>
</dbReference>
<dbReference type="PROSITE" id="PS50974">
    <property type="entry name" value="ADOMET_ACTIVATION"/>
    <property type="match status" value="1"/>
</dbReference>
<evidence type="ECO:0000256" key="22">
    <source>
        <dbReference type="PROSITE-ProRule" id="PRU00333"/>
    </source>
</evidence>
<comment type="cofactor">
    <cofactor evidence="2 21 22">
        <name>Zn(2+)</name>
        <dbReference type="ChEBI" id="CHEBI:29105"/>
    </cofactor>
</comment>
<evidence type="ECO:0000256" key="9">
    <source>
        <dbReference type="ARBA" id="ARBA00022605"/>
    </source>
</evidence>
<evidence type="ECO:0000313" key="29">
    <source>
        <dbReference type="Proteomes" id="UP000263486"/>
    </source>
</evidence>
<evidence type="ECO:0000256" key="12">
    <source>
        <dbReference type="ARBA" id="ARBA00022691"/>
    </source>
</evidence>
<feature type="binding site" evidence="22">
    <location>
        <position position="290"/>
    </location>
    <ligand>
        <name>Zn(2+)</name>
        <dbReference type="ChEBI" id="CHEBI:29105"/>
    </ligand>
</feature>
<evidence type="ECO:0000256" key="1">
    <source>
        <dbReference type="ARBA" id="ARBA00001700"/>
    </source>
</evidence>
<evidence type="ECO:0000256" key="2">
    <source>
        <dbReference type="ARBA" id="ARBA00001947"/>
    </source>
</evidence>
<keyword evidence="16 21" id="KW-0486">Methionine biosynthesis</keyword>
<dbReference type="Gene3D" id="3.20.20.330">
    <property type="entry name" value="Homocysteine-binding-like domain"/>
    <property type="match status" value="1"/>
</dbReference>
<evidence type="ECO:0000256" key="20">
    <source>
        <dbReference type="NCBIfam" id="TIGR02082"/>
    </source>
</evidence>
<dbReference type="PIRSF" id="PIRSF000381">
    <property type="entry name" value="MetH"/>
    <property type="match status" value="1"/>
</dbReference>
<feature type="domain" description="B12-binding N-terminal" evidence="27">
    <location>
        <begin position="615"/>
        <end position="708"/>
    </location>
</feature>
<keyword evidence="12 21" id="KW-0949">S-adenosyl-L-methionine</keyword>
<dbReference type="NCBIfam" id="TIGR02082">
    <property type="entry name" value="metH"/>
    <property type="match status" value="1"/>
</dbReference>
<dbReference type="Pfam" id="PF00809">
    <property type="entry name" value="Pterin_bind"/>
    <property type="match status" value="1"/>
</dbReference>
<dbReference type="Gene3D" id="3.10.196.10">
    <property type="entry name" value="Vitamin B12-dependent methionine synthase, activation domain"/>
    <property type="match status" value="1"/>
</dbReference>
<dbReference type="SUPFAM" id="SSF56507">
    <property type="entry name" value="Methionine synthase activation domain-like"/>
    <property type="match status" value="1"/>
</dbReference>
<evidence type="ECO:0000259" key="25">
    <source>
        <dbReference type="PROSITE" id="PS50974"/>
    </source>
</evidence>
<evidence type="ECO:0000256" key="13">
    <source>
        <dbReference type="ARBA" id="ARBA00022723"/>
    </source>
</evidence>
<keyword evidence="13 21" id="KW-0479">Metal-binding</keyword>
<evidence type="ECO:0000256" key="17">
    <source>
        <dbReference type="ARBA" id="ARBA00023285"/>
    </source>
</evidence>
<dbReference type="SUPFAM" id="SSF52242">
    <property type="entry name" value="Cobalamin (vitamin B12)-binding domain"/>
    <property type="match status" value="1"/>
</dbReference>
<dbReference type="InterPro" id="IPR003726">
    <property type="entry name" value="HCY_dom"/>
</dbReference>
<dbReference type="Gene3D" id="3.20.20.20">
    <property type="entry name" value="Dihydropteroate synthase-like"/>
    <property type="match status" value="1"/>
</dbReference>
<dbReference type="InterPro" id="IPR036594">
    <property type="entry name" value="Meth_synthase_dom"/>
</dbReference>
<dbReference type="Pfam" id="PF02310">
    <property type="entry name" value="B12-binding"/>
    <property type="match status" value="1"/>
</dbReference>
<keyword evidence="15 21" id="KW-0862">Zinc</keyword>
<dbReference type="SMART" id="SM01018">
    <property type="entry name" value="B12-binding_2"/>
    <property type="match status" value="1"/>
</dbReference>
<comment type="domain">
    <text evidence="21">Modular enzyme with four functionally distinct domains. The isolated Hcy-binding domain catalyzes methyl transfer from free methylcobalamin to homocysteine. The Hcy-binding domain in association with the pterin-binding domain catalyzes the methylation of cob(I)alamin by methyltetrahydrofolate and the methylation of homocysteine. The B12-binding domain binds the cofactor. The AdoMet activation domain binds S-adenosyl-L-methionine. Under aerobic conditions cob(I)alamin can be converted to inactive cob(II)alamin. Reductive methylation by S-adenosyl-L-methionine and flavodoxin regenerates methylcobalamin.</text>
</comment>
<comment type="catalytic activity">
    <reaction evidence="1 21">
        <text>(6S)-5-methyl-5,6,7,8-tetrahydrofolate + L-homocysteine = (6S)-5,6,7,8-tetrahydrofolate + L-methionine</text>
        <dbReference type="Rhea" id="RHEA:11172"/>
        <dbReference type="ChEBI" id="CHEBI:18608"/>
        <dbReference type="ChEBI" id="CHEBI:57453"/>
        <dbReference type="ChEBI" id="CHEBI:57844"/>
        <dbReference type="ChEBI" id="CHEBI:58199"/>
        <dbReference type="EC" id="2.1.1.13"/>
    </reaction>
</comment>
<feature type="domain" description="AdoMet activation" evidence="25">
    <location>
        <begin position="1038"/>
        <end position="1127"/>
    </location>
</feature>
<gene>
    <name evidence="28" type="primary">metH</name>
    <name evidence="28" type="ORF">DYH56_02945</name>
</gene>
<dbReference type="InterPro" id="IPR004223">
    <property type="entry name" value="VitB12-dep_Met_synth_activ_dom"/>
</dbReference>
<accession>A0ABX9KKH9</accession>
<evidence type="ECO:0000259" key="27">
    <source>
        <dbReference type="PROSITE" id="PS51337"/>
    </source>
</evidence>
<evidence type="ECO:0000256" key="11">
    <source>
        <dbReference type="ARBA" id="ARBA00022679"/>
    </source>
</evidence>
<evidence type="ECO:0000256" key="14">
    <source>
        <dbReference type="ARBA" id="ARBA00022737"/>
    </source>
</evidence>
<keyword evidence="29" id="KW-1185">Reference proteome</keyword>
<protein>
    <recommendedName>
        <fullName evidence="7 20">Methionine synthase</fullName>
        <ecNumber evidence="6 20">2.1.1.13</ecNumber>
    </recommendedName>
    <alternativeName>
        <fullName evidence="19 21">5-methyltetrahydrofolate--homocysteine methyltransferase</fullName>
    </alternativeName>
</protein>
<evidence type="ECO:0000256" key="10">
    <source>
        <dbReference type="ARBA" id="ARBA00022628"/>
    </source>
</evidence>
<reference evidence="28 29" key="1">
    <citation type="submission" date="2018-08" db="EMBL/GenBank/DDBJ databases">
        <title>Draft genome sequence of Psychrilyobacter sp. strain SD5 isolated from Black Sea water.</title>
        <authorList>
            <person name="Yadav S."/>
            <person name="Villanueva L."/>
            <person name="Damste J.S.S."/>
        </authorList>
    </citation>
    <scope>NUCLEOTIDE SEQUENCE [LARGE SCALE GENOMIC DNA]</scope>
    <source>
        <strain evidence="28 29">SD5</strain>
    </source>
</reference>
<proteinExistence type="inferred from homology"/>
<dbReference type="PROSITE" id="PS50970">
    <property type="entry name" value="HCY"/>
    <property type="match status" value="1"/>
</dbReference>
<evidence type="ECO:0000256" key="15">
    <source>
        <dbReference type="ARBA" id="ARBA00022833"/>
    </source>
</evidence>
<evidence type="ECO:0000259" key="24">
    <source>
        <dbReference type="PROSITE" id="PS50972"/>
    </source>
</evidence>
<dbReference type="PANTHER" id="PTHR45833:SF1">
    <property type="entry name" value="METHIONINE SYNTHASE"/>
    <property type="match status" value="1"/>
</dbReference>